<evidence type="ECO:0000313" key="2">
    <source>
        <dbReference type="Proteomes" id="UP001500305"/>
    </source>
</evidence>
<dbReference type="EMBL" id="BAAATR010000006">
    <property type="protein sequence ID" value="GAA2238134.1"/>
    <property type="molecule type" value="Genomic_DNA"/>
</dbReference>
<sequence>MLVSEGGLELSPRAPALYASDLLKRRCCTVESMASLTHGFSAFRPVPDRCGSRVGHMATALVLVERSPAQDTGECTDGAGFWVLLAFGGSVGGLTGPAGVDGRWGASSTLHVADDNQFGGLLAARAGGLDHHAAAPGSE</sequence>
<proteinExistence type="predicted"/>
<protein>
    <submittedName>
        <fullName evidence="1">Uncharacterized protein</fullName>
    </submittedName>
</protein>
<organism evidence="1 2">
    <name type="scientific">Kitasatospora cystarginea</name>
    <dbReference type="NCBI Taxonomy" id="58350"/>
    <lineage>
        <taxon>Bacteria</taxon>
        <taxon>Bacillati</taxon>
        <taxon>Actinomycetota</taxon>
        <taxon>Actinomycetes</taxon>
        <taxon>Kitasatosporales</taxon>
        <taxon>Streptomycetaceae</taxon>
        <taxon>Kitasatospora</taxon>
    </lineage>
</organism>
<name>A0ABP5QJW7_9ACTN</name>
<evidence type="ECO:0000313" key="1">
    <source>
        <dbReference type="EMBL" id="GAA2238134.1"/>
    </source>
</evidence>
<gene>
    <name evidence="1" type="ORF">GCM10010430_18940</name>
</gene>
<keyword evidence="2" id="KW-1185">Reference proteome</keyword>
<dbReference type="Proteomes" id="UP001500305">
    <property type="component" value="Unassembled WGS sequence"/>
</dbReference>
<comment type="caution">
    <text evidence="1">The sequence shown here is derived from an EMBL/GenBank/DDBJ whole genome shotgun (WGS) entry which is preliminary data.</text>
</comment>
<accession>A0ABP5QJW7</accession>
<reference evidence="2" key="1">
    <citation type="journal article" date="2019" name="Int. J. Syst. Evol. Microbiol.">
        <title>The Global Catalogue of Microorganisms (GCM) 10K type strain sequencing project: providing services to taxonomists for standard genome sequencing and annotation.</title>
        <authorList>
            <consortium name="The Broad Institute Genomics Platform"/>
            <consortium name="The Broad Institute Genome Sequencing Center for Infectious Disease"/>
            <person name="Wu L."/>
            <person name="Ma J."/>
        </authorList>
    </citation>
    <scope>NUCLEOTIDE SEQUENCE [LARGE SCALE GENOMIC DNA]</scope>
    <source>
        <strain evidence="2">JCM 7356</strain>
    </source>
</reference>